<dbReference type="InParanoid" id="A0A136JF35"/>
<proteinExistence type="inferred from homology"/>
<keyword evidence="2" id="KW-0521">NADP</keyword>
<dbReference type="Proteomes" id="UP000070501">
    <property type="component" value="Unassembled WGS sequence"/>
</dbReference>
<organism evidence="6 7">
    <name type="scientific">Microdochium bolleyi</name>
    <dbReference type="NCBI Taxonomy" id="196109"/>
    <lineage>
        <taxon>Eukaryota</taxon>
        <taxon>Fungi</taxon>
        <taxon>Dikarya</taxon>
        <taxon>Ascomycota</taxon>
        <taxon>Pezizomycotina</taxon>
        <taxon>Sordariomycetes</taxon>
        <taxon>Xylariomycetidae</taxon>
        <taxon>Xylariales</taxon>
        <taxon>Microdochiaceae</taxon>
        <taxon>Microdochium</taxon>
    </lineage>
</organism>
<dbReference type="InterPro" id="IPR057326">
    <property type="entry name" value="KR_dom"/>
</dbReference>
<feature type="non-terminal residue" evidence="6">
    <location>
        <position position="1"/>
    </location>
</feature>
<dbReference type="PROSITE" id="PS00061">
    <property type="entry name" value="ADH_SHORT"/>
    <property type="match status" value="1"/>
</dbReference>
<name>A0A136JF35_9PEZI</name>
<sequence length="236" mass="25389">RKNVLITGCTDGTAGAAMARRFHERGCRVFATARKLKNMEALAAMDIETLELDVTDEKQIRSAVEIVHDDDASGGRLDILVNNAGYWNLMPLADQDLGEARRMFEINYFGLLAVTQAFLPLLLPPLSSTTDTKGGLVANVGSISAIVPPPYQGVYASSKAAVAALSDVLRLELAPLGVAVVHIRTGSVATRFLEVESWKLPGGSAYGSLAGMIERREHMGDVSSKAMTPDEYARRV</sequence>
<keyword evidence="7" id="KW-1185">Reference proteome</keyword>
<keyword evidence="3" id="KW-0560">Oxidoreductase</keyword>
<evidence type="ECO:0000313" key="7">
    <source>
        <dbReference type="Proteomes" id="UP000070501"/>
    </source>
</evidence>
<dbReference type="AlphaFoldDB" id="A0A136JF35"/>
<dbReference type="GO" id="GO:0019433">
    <property type="term" value="P:triglyceride catabolic process"/>
    <property type="evidence" value="ECO:0007669"/>
    <property type="project" value="TreeGrafter"/>
</dbReference>
<dbReference type="GO" id="GO:0004806">
    <property type="term" value="F:triacylglycerol lipase activity"/>
    <property type="evidence" value="ECO:0007669"/>
    <property type="project" value="TreeGrafter"/>
</dbReference>
<dbReference type="InterPro" id="IPR020904">
    <property type="entry name" value="Sc_DH/Rdtase_CS"/>
</dbReference>
<evidence type="ECO:0000256" key="1">
    <source>
        <dbReference type="ARBA" id="ARBA00006484"/>
    </source>
</evidence>
<dbReference type="STRING" id="196109.A0A136JF35"/>
<dbReference type="SUPFAM" id="SSF51735">
    <property type="entry name" value="NAD(P)-binding Rossmann-fold domains"/>
    <property type="match status" value="1"/>
</dbReference>
<dbReference type="Pfam" id="PF00106">
    <property type="entry name" value="adh_short"/>
    <property type="match status" value="1"/>
</dbReference>
<protein>
    <recommendedName>
        <fullName evidence="5">Ketoreductase domain-containing protein</fullName>
    </recommendedName>
</protein>
<dbReference type="PANTHER" id="PTHR44169:SF3">
    <property type="entry name" value="SHORT-CHAIN DEHYDROGENASE SRDE"/>
    <property type="match status" value="1"/>
</dbReference>
<evidence type="ECO:0000256" key="3">
    <source>
        <dbReference type="ARBA" id="ARBA00023002"/>
    </source>
</evidence>
<evidence type="ECO:0000259" key="5">
    <source>
        <dbReference type="SMART" id="SM00822"/>
    </source>
</evidence>
<dbReference type="EMBL" id="KQ964246">
    <property type="protein sequence ID" value="KXJ95771.1"/>
    <property type="molecule type" value="Genomic_DNA"/>
</dbReference>
<dbReference type="PRINTS" id="PR00081">
    <property type="entry name" value="GDHRDH"/>
</dbReference>
<comment type="similarity">
    <text evidence="1 4">Belongs to the short-chain dehydrogenases/reductases (SDR) family.</text>
</comment>
<evidence type="ECO:0000313" key="6">
    <source>
        <dbReference type="EMBL" id="KXJ95771.1"/>
    </source>
</evidence>
<dbReference type="Gene3D" id="3.40.50.720">
    <property type="entry name" value="NAD(P)-binding Rossmann-like Domain"/>
    <property type="match status" value="1"/>
</dbReference>
<gene>
    <name evidence="6" type="ORF">Micbo1qcDRAFT_100210</name>
</gene>
<evidence type="ECO:0000256" key="2">
    <source>
        <dbReference type="ARBA" id="ARBA00022857"/>
    </source>
</evidence>
<dbReference type="GO" id="GO:0006654">
    <property type="term" value="P:phosphatidic acid biosynthetic process"/>
    <property type="evidence" value="ECO:0007669"/>
    <property type="project" value="TreeGrafter"/>
</dbReference>
<dbReference type="InterPro" id="IPR002347">
    <property type="entry name" value="SDR_fam"/>
</dbReference>
<dbReference type="GO" id="GO:0005783">
    <property type="term" value="C:endoplasmic reticulum"/>
    <property type="evidence" value="ECO:0007669"/>
    <property type="project" value="TreeGrafter"/>
</dbReference>
<reference evidence="7" key="1">
    <citation type="submission" date="2016-02" db="EMBL/GenBank/DDBJ databases">
        <title>Draft genome sequence of Microdochium bolleyi, a fungal endophyte of beachgrass.</title>
        <authorList>
            <consortium name="DOE Joint Genome Institute"/>
            <person name="David A.S."/>
            <person name="May G."/>
            <person name="Haridas S."/>
            <person name="Lim J."/>
            <person name="Wang M."/>
            <person name="Labutti K."/>
            <person name="Lipzen A."/>
            <person name="Barry K."/>
            <person name="Grigoriev I.V."/>
        </authorList>
    </citation>
    <scope>NUCLEOTIDE SEQUENCE [LARGE SCALE GENOMIC DNA]</scope>
    <source>
        <strain evidence="7">J235TASD1</strain>
    </source>
</reference>
<dbReference type="PANTHER" id="PTHR44169">
    <property type="entry name" value="NADPH-DEPENDENT 1-ACYLDIHYDROXYACETONE PHOSPHATE REDUCTASE"/>
    <property type="match status" value="1"/>
</dbReference>
<dbReference type="GO" id="GO:0005811">
    <property type="term" value="C:lipid droplet"/>
    <property type="evidence" value="ECO:0007669"/>
    <property type="project" value="TreeGrafter"/>
</dbReference>
<dbReference type="InterPro" id="IPR036291">
    <property type="entry name" value="NAD(P)-bd_dom_sf"/>
</dbReference>
<feature type="domain" description="Ketoreductase" evidence="5">
    <location>
        <begin position="2"/>
        <end position="186"/>
    </location>
</feature>
<dbReference type="PRINTS" id="PR00080">
    <property type="entry name" value="SDRFAMILY"/>
</dbReference>
<dbReference type="OrthoDB" id="2102561at2759"/>
<evidence type="ECO:0000256" key="4">
    <source>
        <dbReference type="RuleBase" id="RU000363"/>
    </source>
</evidence>
<feature type="non-terminal residue" evidence="6">
    <location>
        <position position="236"/>
    </location>
</feature>
<accession>A0A136JF35</accession>
<dbReference type="GO" id="GO:0000140">
    <property type="term" value="F:acylglycerone-phosphate reductase (NADP+) activity"/>
    <property type="evidence" value="ECO:0007669"/>
    <property type="project" value="TreeGrafter"/>
</dbReference>
<dbReference type="SMART" id="SM00822">
    <property type="entry name" value="PKS_KR"/>
    <property type="match status" value="1"/>
</dbReference>